<dbReference type="OrthoDB" id="2626501at2"/>
<accession>A0A223EN96</accession>
<dbReference type="Proteomes" id="UP000214618">
    <property type="component" value="Chromosome"/>
</dbReference>
<dbReference type="AlphaFoldDB" id="A0A223EN96"/>
<evidence type="ECO:0000313" key="2">
    <source>
        <dbReference type="Proteomes" id="UP000214618"/>
    </source>
</evidence>
<dbReference type="GeneID" id="56475856"/>
<proteinExistence type="predicted"/>
<sequence length="78" mass="8718">MDLTPKQRTLLLSLATDWQTPIQIAGRLPKEWGNLSCVNQTLKDLMCEGLVQANPVMFGLFRLTTDGTTIKELELGEN</sequence>
<dbReference type="RefSeq" id="WP_063234440.1">
    <property type="nucleotide sequence ID" value="NZ_BCVO01000015.1"/>
</dbReference>
<evidence type="ECO:0000313" key="1">
    <source>
        <dbReference type="EMBL" id="ASS96696.1"/>
    </source>
</evidence>
<evidence type="ECO:0008006" key="3">
    <source>
        <dbReference type="Google" id="ProtNLM"/>
    </source>
</evidence>
<organism evidence="1 2">
    <name type="scientific">Peribacillus simplex NBRC 15720 = DSM 1321</name>
    <dbReference type="NCBI Taxonomy" id="1349754"/>
    <lineage>
        <taxon>Bacteria</taxon>
        <taxon>Bacillati</taxon>
        <taxon>Bacillota</taxon>
        <taxon>Bacilli</taxon>
        <taxon>Bacillales</taxon>
        <taxon>Bacillaceae</taxon>
        <taxon>Peribacillus</taxon>
    </lineage>
</organism>
<protein>
    <recommendedName>
        <fullName evidence="3">MarR family transcriptional regulator</fullName>
    </recommendedName>
</protein>
<dbReference type="EMBL" id="CP017704">
    <property type="protein sequence ID" value="ASS96696.1"/>
    <property type="molecule type" value="Genomic_DNA"/>
</dbReference>
<reference evidence="1 2" key="1">
    <citation type="submission" date="2016-10" db="EMBL/GenBank/DDBJ databases">
        <title>The whole genome sequencing and assembly of Bacillus simplex DSM 1321 strain.</title>
        <authorList>
            <person name="Park M.-K."/>
            <person name="Lee Y.-J."/>
            <person name="Yi H."/>
            <person name="Bahn Y.-S."/>
            <person name="Kim J.F."/>
            <person name="Lee D.-W."/>
        </authorList>
    </citation>
    <scope>NUCLEOTIDE SEQUENCE [LARGE SCALE GENOMIC DNA]</scope>
    <source>
        <strain evidence="1 2">DSM 1321</strain>
    </source>
</reference>
<gene>
    <name evidence="1" type="ORF">BS1321_24000</name>
</gene>
<name>A0A223EN96_9BACI</name>